<evidence type="ECO:0008006" key="3">
    <source>
        <dbReference type="Google" id="ProtNLM"/>
    </source>
</evidence>
<dbReference type="Proteomes" id="UP000217790">
    <property type="component" value="Unassembled WGS sequence"/>
</dbReference>
<dbReference type="AlphaFoldDB" id="A0A2H3DAF7"/>
<dbReference type="EMBL" id="KZ293686">
    <property type="protein sequence ID" value="PBK86057.1"/>
    <property type="molecule type" value="Genomic_DNA"/>
</dbReference>
<dbReference type="InParanoid" id="A0A2H3DAF7"/>
<gene>
    <name evidence="1" type="ORF">ARMGADRAFT_941122</name>
</gene>
<feature type="non-terminal residue" evidence="1">
    <location>
        <position position="1"/>
    </location>
</feature>
<organism evidence="1 2">
    <name type="scientific">Armillaria gallica</name>
    <name type="common">Bulbous honey fungus</name>
    <name type="synonym">Armillaria bulbosa</name>
    <dbReference type="NCBI Taxonomy" id="47427"/>
    <lineage>
        <taxon>Eukaryota</taxon>
        <taxon>Fungi</taxon>
        <taxon>Dikarya</taxon>
        <taxon>Basidiomycota</taxon>
        <taxon>Agaricomycotina</taxon>
        <taxon>Agaricomycetes</taxon>
        <taxon>Agaricomycetidae</taxon>
        <taxon>Agaricales</taxon>
        <taxon>Marasmiineae</taxon>
        <taxon>Physalacriaceae</taxon>
        <taxon>Armillaria</taxon>
    </lineage>
</organism>
<evidence type="ECO:0000313" key="2">
    <source>
        <dbReference type="Proteomes" id="UP000217790"/>
    </source>
</evidence>
<dbReference type="OrthoDB" id="3172935at2759"/>
<keyword evidence="2" id="KW-1185">Reference proteome</keyword>
<proteinExistence type="predicted"/>
<dbReference type="SUPFAM" id="SSF53098">
    <property type="entry name" value="Ribonuclease H-like"/>
    <property type="match status" value="1"/>
</dbReference>
<reference evidence="2" key="1">
    <citation type="journal article" date="2017" name="Nat. Ecol. Evol.">
        <title>Genome expansion and lineage-specific genetic innovations in the forest pathogenic fungi Armillaria.</title>
        <authorList>
            <person name="Sipos G."/>
            <person name="Prasanna A.N."/>
            <person name="Walter M.C."/>
            <person name="O'Connor E."/>
            <person name="Balint B."/>
            <person name="Krizsan K."/>
            <person name="Kiss B."/>
            <person name="Hess J."/>
            <person name="Varga T."/>
            <person name="Slot J."/>
            <person name="Riley R."/>
            <person name="Boka B."/>
            <person name="Rigling D."/>
            <person name="Barry K."/>
            <person name="Lee J."/>
            <person name="Mihaltcheva S."/>
            <person name="LaButti K."/>
            <person name="Lipzen A."/>
            <person name="Waldron R."/>
            <person name="Moloney N.M."/>
            <person name="Sperisen C."/>
            <person name="Kredics L."/>
            <person name="Vagvoelgyi C."/>
            <person name="Patrignani A."/>
            <person name="Fitzpatrick D."/>
            <person name="Nagy I."/>
            <person name="Doyle S."/>
            <person name="Anderson J.B."/>
            <person name="Grigoriev I.V."/>
            <person name="Gueldener U."/>
            <person name="Muensterkoetter M."/>
            <person name="Nagy L.G."/>
        </authorList>
    </citation>
    <scope>NUCLEOTIDE SEQUENCE [LARGE SCALE GENOMIC DNA]</scope>
    <source>
        <strain evidence="2">Ar21-2</strain>
    </source>
</reference>
<evidence type="ECO:0000313" key="1">
    <source>
        <dbReference type="EMBL" id="PBK86057.1"/>
    </source>
</evidence>
<sequence length="129" mass="14610">DTHWSSTHLMIEWALFIRSAIDVFLSSDNFHDLARNNNIDDNDWDLLEDMSIVLNIPHNFQEQLSAEKMPTLCDALPAFEAVVTLWEAQRAKYPLLAPAIRSGLCKLSDYSVLARTVPAYMLAMGEILS</sequence>
<name>A0A2H3DAF7_ARMGA</name>
<accession>A0A2H3DAF7</accession>
<dbReference type="InterPro" id="IPR012337">
    <property type="entry name" value="RNaseH-like_sf"/>
</dbReference>
<protein>
    <recommendedName>
        <fullName evidence="3">HAT C-terminal dimerisation domain-containing protein</fullName>
    </recommendedName>
</protein>